<evidence type="ECO:0000313" key="6">
    <source>
        <dbReference type="Proteomes" id="UP000193920"/>
    </source>
</evidence>
<gene>
    <name evidence="5" type="ORF">LY90DRAFT_664626</name>
</gene>
<keyword evidence="3" id="KW-0732">Signal</keyword>
<dbReference type="Proteomes" id="UP000193920">
    <property type="component" value="Unassembled WGS sequence"/>
</dbReference>
<evidence type="ECO:0000313" key="5">
    <source>
        <dbReference type="EMBL" id="ORY80182.1"/>
    </source>
</evidence>
<dbReference type="InterPro" id="IPR018371">
    <property type="entry name" value="Chitin-binding_1_CS"/>
</dbReference>
<dbReference type="SUPFAM" id="SSF57016">
    <property type="entry name" value="Plant lectins/antimicrobial peptides"/>
    <property type="match status" value="1"/>
</dbReference>
<dbReference type="AlphaFoldDB" id="A0A1Y2F8F1"/>
<dbReference type="PROSITE" id="PS00026">
    <property type="entry name" value="CHIT_BIND_I_1"/>
    <property type="match status" value="1"/>
</dbReference>
<evidence type="ECO:0000256" key="3">
    <source>
        <dbReference type="SAM" id="SignalP"/>
    </source>
</evidence>
<keyword evidence="2" id="KW-1015">Disulfide bond</keyword>
<keyword evidence="1 2" id="KW-0147">Chitin-binding</keyword>
<feature type="chain" id="PRO_5012101530" description="Chitin-binding type-1 domain-containing protein" evidence="3">
    <location>
        <begin position="20"/>
        <end position="606"/>
    </location>
</feature>
<dbReference type="CDD" id="cd00035">
    <property type="entry name" value="ChtBD1"/>
    <property type="match status" value="1"/>
</dbReference>
<dbReference type="Pfam" id="PF08757">
    <property type="entry name" value="CotH"/>
    <property type="match status" value="1"/>
</dbReference>
<dbReference type="Gene3D" id="3.30.60.10">
    <property type="entry name" value="Endochitinase-like"/>
    <property type="match status" value="1"/>
</dbReference>
<feature type="signal peptide" evidence="3">
    <location>
        <begin position="1"/>
        <end position="19"/>
    </location>
</feature>
<sequence>MKSYQFGLIFSLLITFTISRSVKFGLVAFGTKVKVKINDTAYTMTRPNIKDPYFTLTKDVSDDELIYKYEVDNIEEIFDRVLPAGETTTHNEFYGRKDTVKQLPEFDYPNKGSWKKSIGKTSLFDDSYIPTVHIYGTNANNTFTNATASIVKRVAFILKDDVIIIKNPALYTKNRNWDKFQFRLVMNYINNDTSGVYGRYILKFRDNNEDPTFFRQKLYSDIMNTIGAPTIQTIFARVYVNNIPVGLYVIQEEAASESFVRSAFHGDNNGKLLIEDNNNLGHPLDCSTGADFEYNATSTYGAFKPYNSTRYDNSKIKNLIKAFSQLDVNNDSAVEKFDKEWFDIDSFFKAIAMEYLTGHWDSYWFYSTNFAMYDDPTESTATTDKFYFICQDWDGTFGLNLGMPYTRYEEEFTTISYKRYVNIDWKIDNYDAPHRYAIDKFLSNPKLQARFEKILTDIVKYIMNPIDFNKRLDAFVERFRDEVEFTFNVTPWRKGTETIKWTMDDFNRNIKYKGKYGASYGLKEYVYKRASFINKEFNLGLDLANVTKKSTAAKKNGSISTVSGRCGSEFGGSCAKSGYCCSKYGYCGTSNEYCGKGCQRAYGICN</sequence>
<comment type="caution">
    <text evidence="5">The sequence shown here is derived from an EMBL/GenBank/DDBJ whole genome shotgun (WGS) entry which is preliminary data.</text>
</comment>
<dbReference type="SMART" id="SM00270">
    <property type="entry name" value="ChtBD1"/>
    <property type="match status" value="1"/>
</dbReference>
<feature type="disulfide bond" evidence="2">
    <location>
        <begin position="566"/>
        <end position="581"/>
    </location>
</feature>
<dbReference type="STRING" id="1754190.A0A1Y2F8F1"/>
<feature type="domain" description="Chitin-binding type-1" evidence="4">
    <location>
        <begin position="563"/>
        <end position="606"/>
    </location>
</feature>
<dbReference type="InterPro" id="IPR036861">
    <property type="entry name" value="Endochitinase-like_sf"/>
</dbReference>
<evidence type="ECO:0000256" key="1">
    <source>
        <dbReference type="ARBA" id="ARBA00022669"/>
    </source>
</evidence>
<feature type="disulfide bond" evidence="2">
    <location>
        <begin position="580"/>
        <end position="594"/>
    </location>
</feature>
<evidence type="ECO:0000256" key="2">
    <source>
        <dbReference type="PROSITE-ProRule" id="PRU00261"/>
    </source>
</evidence>
<dbReference type="PANTHER" id="PTHR40050">
    <property type="entry name" value="INNER SPORE COAT PROTEIN H"/>
    <property type="match status" value="1"/>
</dbReference>
<keyword evidence="6" id="KW-1185">Reference proteome</keyword>
<protein>
    <recommendedName>
        <fullName evidence="4">Chitin-binding type-1 domain-containing protein</fullName>
    </recommendedName>
</protein>
<name>A0A1Y2F8F1_9FUNG</name>
<dbReference type="PROSITE" id="PS50941">
    <property type="entry name" value="CHIT_BIND_I_2"/>
    <property type="match status" value="1"/>
</dbReference>
<proteinExistence type="predicted"/>
<dbReference type="InterPro" id="IPR014867">
    <property type="entry name" value="Spore_coat_CotH_CotH2/3/7"/>
</dbReference>
<dbReference type="OrthoDB" id="2387105at2759"/>
<organism evidence="5 6">
    <name type="scientific">Neocallimastix californiae</name>
    <dbReference type="NCBI Taxonomy" id="1754190"/>
    <lineage>
        <taxon>Eukaryota</taxon>
        <taxon>Fungi</taxon>
        <taxon>Fungi incertae sedis</taxon>
        <taxon>Chytridiomycota</taxon>
        <taxon>Chytridiomycota incertae sedis</taxon>
        <taxon>Neocallimastigomycetes</taxon>
        <taxon>Neocallimastigales</taxon>
        <taxon>Neocallimastigaceae</taxon>
        <taxon>Neocallimastix</taxon>
    </lineage>
</organism>
<reference evidence="5 6" key="1">
    <citation type="submission" date="2016-08" db="EMBL/GenBank/DDBJ databases">
        <title>A Parts List for Fungal Cellulosomes Revealed by Comparative Genomics.</title>
        <authorList>
            <consortium name="DOE Joint Genome Institute"/>
            <person name="Haitjema C.H."/>
            <person name="Gilmore S.P."/>
            <person name="Henske J.K."/>
            <person name="Solomon K.V."/>
            <person name="De Groot R."/>
            <person name="Kuo A."/>
            <person name="Mondo S.J."/>
            <person name="Salamov A.A."/>
            <person name="Labutti K."/>
            <person name="Zhao Z."/>
            <person name="Chiniquy J."/>
            <person name="Barry K."/>
            <person name="Brewer H.M."/>
            <person name="Purvine S.O."/>
            <person name="Wright A.T."/>
            <person name="Boxma B."/>
            <person name="Van Alen T."/>
            <person name="Hackstein J.H."/>
            <person name="Baker S.E."/>
            <person name="Grigoriev I.V."/>
            <person name="O'Malley M.A."/>
        </authorList>
    </citation>
    <scope>NUCLEOTIDE SEQUENCE [LARGE SCALE GENOMIC DNA]</scope>
    <source>
        <strain evidence="5 6">G1</strain>
    </source>
</reference>
<dbReference type="InterPro" id="IPR001002">
    <property type="entry name" value="Chitin-bd_1"/>
</dbReference>
<dbReference type="EMBL" id="MCOG01000013">
    <property type="protein sequence ID" value="ORY80182.1"/>
    <property type="molecule type" value="Genomic_DNA"/>
</dbReference>
<dbReference type="PANTHER" id="PTHR40050:SF1">
    <property type="entry name" value="INNER SPORE COAT PROTEIN H"/>
    <property type="match status" value="1"/>
</dbReference>
<evidence type="ECO:0000259" key="4">
    <source>
        <dbReference type="PROSITE" id="PS50941"/>
    </source>
</evidence>
<dbReference type="GO" id="GO:0008061">
    <property type="term" value="F:chitin binding"/>
    <property type="evidence" value="ECO:0007669"/>
    <property type="project" value="UniProtKB-UniRule"/>
</dbReference>
<accession>A0A1Y2F8F1</accession>
<comment type="caution">
    <text evidence="2">Lacks conserved residue(s) required for the propagation of feature annotation.</text>
</comment>
<dbReference type="Pfam" id="PF00187">
    <property type="entry name" value="Chitin_bind_1"/>
    <property type="match status" value="1"/>
</dbReference>